<reference evidence="3" key="1">
    <citation type="submission" date="2025-08" db="UniProtKB">
        <authorList>
            <consortium name="RefSeq"/>
        </authorList>
    </citation>
    <scope>IDENTIFICATION</scope>
    <source>
        <tissue evidence="3">Whole sample</tissue>
    </source>
</reference>
<dbReference type="KEGG" id="cvn:111117430"/>
<sequence>MFGQAILAGVLVTLVSAQRGSDQTPVQAGSQVGEGESFWSTLPDSSRGQFDFDSTSFGNMDGSSMYENQDSMAGQGSAFNSPYDYDLARRMFDNNMQGRGMGRFLSGDMRQSSLGRSLGGLTSDGASSVLDGSRLDDNLSGFGRRMNFRQLPQGRTRMGRPFQTNDLQSCMTDSEEWGEGWEGPSGPWVQIHRQD</sequence>
<dbReference type="GeneID" id="111117430"/>
<keyword evidence="2" id="KW-1185">Reference proteome</keyword>
<evidence type="ECO:0000313" key="2">
    <source>
        <dbReference type="Proteomes" id="UP000694844"/>
    </source>
</evidence>
<keyword evidence="1" id="KW-0732">Signal</keyword>
<feature type="signal peptide" evidence="1">
    <location>
        <begin position="1"/>
        <end position="17"/>
    </location>
</feature>
<evidence type="ECO:0000256" key="1">
    <source>
        <dbReference type="SAM" id="SignalP"/>
    </source>
</evidence>
<gene>
    <name evidence="3" type="primary">LOC111117430</name>
</gene>
<accession>A0A8B8C940</accession>
<protein>
    <submittedName>
        <fullName evidence="3">Uncharacterized protein LOC111117430</fullName>
    </submittedName>
</protein>
<evidence type="ECO:0000313" key="3">
    <source>
        <dbReference type="RefSeq" id="XP_022312262.1"/>
    </source>
</evidence>
<feature type="chain" id="PRO_5034138682" evidence="1">
    <location>
        <begin position="18"/>
        <end position="195"/>
    </location>
</feature>
<dbReference type="Proteomes" id="UP000694844">
    <property type="component" value="Chromosome 10"/>
</dbReference>
<dbReference type="AlphaFoldDB" id="A0A8B8C940"/>
<dbReference type="RefSeq" id="XP_022312262.1">
    <property type="nucleotide sequence ID" value="XM_022456554.1"/>
</dbReference>
<organism evidence="2 3">
    <name type="scientific">Crassostrea virginica</name>
    <name type="common">Eastern oyster</name>
    <dbReference type="NCBI Taxonomy" id="6565"/>
    <lineage>
        <taxon>Eukaryota</taxon>
        <taxon>Metazoa</taxon>
        <taxon>Spiralia</taxon>
        <taxon>Lophotrochozoa</taxon>
        <taxon>Mollusca</taxon>
        <taxon>Bivalvia</taxon>
        <taxon>Autobranchia</taxon>
        <taxon>Pteriomorphia</taxon>
        <taxon>Ostreida</taxon>
        <taxon>Ostreoidea</taxon>
        <taxon>Ostreidae</taxon>
        <taxon>Crassostrea</taxon>
    </lineage>
</organism>
<name>A0A8B8C940_CRAVI</name>
<proteinExistence type="predicted"/>